<name>A0AAV9FBZ3_ACOCL</name>
<dbReference type="Proteomes" id="UP001180020">
    <property type="component" value="Unassembled WGS sequence"/>
</dbReference>
<sequence length="80" mass="9689">MEETTPMSLLSRPIHSDFENRDQIIMEEFQQESLGCVRKNYQELTSLNQWVVRDYRRLVDSVNALERRMQYLSDDQVRHL</sequence>
<dbReference type="EMBL" id="JAUJYO010000002">
    <property type="protein sequence ID" value="KAK1323578.1"/>
    <property type="molecule type" value="Genomic_DNA"/>
</dbReference>
<evidence type="ECO:0000313" key="1">
    <source>
        <dbReference type="EMBL" id="KAK1323578.1"/>
    </source>
</evidence>
<protein>
    <submittedName>
        <fullName evidence="1">Uncharacterized protein</fullName>
    </submittedName>
</protein>
<keyword evidence="2" id="KW-1185">Reference proteome</keyword>
<dbReference type="AlphaFoldDB" id="A0AAV9FBZ3"/>
<organism evidence="1 2">
    <name type="scientific">Acorus calamus</name>
    <name type="common">Sweet flag</name>
    <dbReference type="NCBI Taxonomy" id="4465"/>
    <lineage>
        <taxon>Eukaryota</taxon>
        <taxon>Viridiplantae</taxon>
        <taxon>Streptophyta</taxon>
        <taxon>Embryophyta</taxon>
        <taxon>Tracheophyta</taxon>
        <taxon>Spermatophyta</taxon>
        <taxon>Magnoliopsida</taxon>
        <taxon>Liliopsida</taxon>
        <taxon>Acoraceae</taxon>
        <taxon>Acorus</taxon>
    </lineage>
</organism>
<reference evidence="1" key="2">
    <citation type="submission" date="2023-06" db="EMBL/GenBank/DDBJ databases">
        <authorList>
            <person name="Ma L."/>
            <person name="Liu K.-W."/>
            <person name="Li Z."/>
            <person name="Hsiao Y.-Y."/>
            <person name="Qi Y."/>
            <person name="Fu T."/>
            <person name="Tang G."/>
            <person name="Zhang D."/>
            <person name="Sun W.-H."/>
            <person name="Liu D.-K."/>
            <person name="Li Y."/>
            <person name="Chen G.-Z."/>
            <person name="Liu X.-D."/>
            <person name="Liao X.-Y."/>
            <person name="Jiang Y.-T."/>
            <person name="Yu X."/>
            <person name="Hao Y."/>
            <person name="Huang J."/>
            <person name="Zhao X.-W."/>
            <person name="Ke S."/>
            <person name="Chen Y.-Y."/>
            <person name="Wu W.-L."/>
            <person name="Hsu J.-L."/>
            <person name="Lin Y.-F."/>
            <person name="Huang M.-D."/>
            <person name="Li C.-Y."/>
            <person name="Huang L."/>
            <person name="Wang Z.-W."/>
            <person name="Zhao X."/>
            <person name="Zhong W.-Y."/>
            <person name="Peng D.-H."/>
            <person name="Ahmad S."/>
            <person name="Lan S."/>
            <person name="Zhang J.-S."/>
            <person name="Tsai W.-C."/>
            <person name="Van De Peer Y."/>
            <person name="Liu Z.-J."/>
        </authorList>
    </citation>
    <scope>NUCLEOTIDE SEQUENCE</scope>
    <source>
        <strain evidence="1">CP</strain>
        <tissue evidence="1">Leaves</tissue>
    </source>
</reference>
<comment type="caution">
    <text evidence="1">The sequence shown here is derived from an EMBL/GenBank/DDBJ whole genome shotgun (WGS) entry which is preliminary data.</text>
</comment>
<accession>A0AAV9FBZ3</accession>
<gene>
    <name evidence="1" type="ORF">QJS10_CPA02g00578</name>
</gene>
<reference evidence="1" key="1">
    <citation type="journal article" date="2023" name="Nat. Commun.">
        <title>Diploid and tetraploid genomes of Acorus and the evolution of monocots.</title>
        <authorList>
            <person name="Ma L."/>
            <person name="Liu K.W."/>
            <person name="Li Z."/>
            <person name="Hsiao Y.Y."/>
            <person name="Qi Y."/>
            <person name="Fu T."/>
            <person name="Tang G.D."/>
            <person name="Zhang D."/>
            <person name="Sun W.H."/>
            <person name="Liu D.K."/>
            <person name="Li Y."/>
            <person name="Chen G.Z."/>
            <person name="Liu X.D."/>
            <person name="Liao X.Y."/>
            <person name="Jiang Y.T."/>
            <person name="Yu X."/>
            <person name="Hao Y."/>
            <person name="Huang J."/>
            <person name="Zhao X.W."/>
            <person name="Ke S."/>
            <person name="Chen Y.Y."/>
            <person name="Wu W.L."/>
            <person name="Hsu J.L."/>
            <person name="Lin Y.F."/>
            <person name="Huang M.D."/>
            <person name="Li C.Y."/>
            <person name="Huang L."/>
            <person name="Wang Z.W."/>
            <person name="Zhao X."/>
            <person name="Zhong W.Y."/>
            <person name="Peng D.H."/>
            <person name="Ahmad S."/>
            <person name="Lan S."/>
            <person name="Zhang J.S."/>
            <person name="Tsai W.C."/>
            <person name="Van de Peer Y."/>
            <person name="Liu Z.J."/>
        </authorList>
    </citation>
    <scope>NUCLEOTIDE SEQUENCE</scope>
    <source>
        <strain evidence="1">CP</strain>
    </source>
</reference>
<proteinExistence type="predicted"/>
<evidence type="ECO:0000313" key="2">
    <source>
        <dbReference type="Proteomes" id="UP001180020"/>
    </source>
</evidence>